<dbReference type="SMART" id="SM00577">
    <property type="entry name" value="CPDc"/>
    <property type="match status" value="1"/>
</dbReference>
<feature type="compositionally biased region" description="Low complexity" evidence="10">
    <location>
        <begin position="348"/>
        <end position="359"/>
    </location>
</feature>
<dbReference type="InterPro" id="IPR036420">
    <property type="entry name" value="BRCT_dom_sf"/>
</dbReference>
<organism evidence="13 14">
    <name type="scientific">Geodia barretti</name>
    <name type="common">Barrett's horny sponge</name>
    <dbReference type="NCBI Taxonomy" id="519541"/>
    <lineage>
        <taxon>Eukaryota</taxon>
        <taxon>Metazoa</taxon>
        <taxon>Porifera</taxon>
        <taxon>Demospongiae</taxon>
        <taxon>Heteroscleromorpha</taxon>
        <taxon>Tetractinellida</taxon>
        <taxon>Astrophorina</taxon>
        <taxon>Geodiidae</taxon>
        <taxon>Geodia</taxon>
    </lineage>
</organism>
<dbReference type="InterPro" id="IPR039189">
    <property type="entry name" value="Fcp1"/>
</dbReference>
<dbReference type="InterPro" id="IPR023214">
    <property type="entry name" value="HAD_sf"/>
</dbReference>
<keyword evidence="3 9" id="KW-0378">Hydrolase</keyword>
<dbReference type="CDD" id="cd07521">
    <property type="entry name" value="HAD_FCP1-like"/>
    <property type="match status" value="1"/>
</dbReference>
<keyword evidence="5 9" id="KW-0539">Nucleus</keyword>
<evidence type="ECO:0000313" key="14">
    <source>
        <dbReference type="Proteomes" id="UP001174909"/>
    </source>
</evidence>
<feature type="compositionally biased region" description="Gly residues" evidence="10">
    <location>
        <begin position="414"/>
        <end position="428"/>
    </location>
</feature>
<feature type="region of interest" description="Disordered" evidence="10">
    <location>
        <begin position="297"/>
        <end position="529"/>
    </location>
</feature>
<dbReference type="InterPro" id="IPR036412">
    <property type="entry name" value="HAD-like_sf"/>
</dbReference>
<dbReference type="Pfam" id="PF03031">
    <property type="entry name" value="NIF"/>
    <property type="match status" value="1"/>
</dbReference>
<dbReference type="FunFam" id="3.40.50.10190:FF:000007">
    <property type="entry name" value="RNA polymerase II subunit A C-terminal domain phosphatase"/>
    <property type="match status" value="1"/>
</dbReference>
<evidence type="ECO:0000256" key="4">
    <source>
        <dbReference type="ARBA" id="ARBA00022912"/>
    </source>
</evidence>
<dbReference type="EMBL" id="CASHTH010000042">
    <property type="protein sequence ID" value="CAI7989844.1"/>
    <property type="molecule type" value="Genomic_DNA"/>
</dbReference>
<comment type="function">
    <text evidence="9">This promotes the activity of RNA polymerase II.</text>
</comment>
<dbReference type="PANTHER" id="PTHR23081:SF36">
    <property type="entry name" value="RNA POLYMERASE II SUBUNIT A C-TERMINAL DOMAIN PHOSPHATASE"/>
    <property type="match status" value="1"/>
</dbReference>
<evidence type="ECO:0000256" key="7">
    <source>
        <dbReference type="ARBA" id="ARBA00047761"/>
    </source>
</evidence>
<keyword evidence="4" id="KW-0904">Protein phosphatase</keyword>
<feature type="compositionally biased region" description="Basic and acidic residues" evidence="10">
    <location>
        <begin position="701"/>
        <end position="726"/>
    </location>
</feature>
<evidence type="ECO:0000259" key="12">
    <source>
        <dbReference type="PROSITE" id="PS50969"/>
    </source>
</evidence>
<dbReference type="PROSITE" id="PS50969">
    <property type="entry name" value="FCP1"/>
    <property type="match status" value="1"/>
</dbReference>
<dbReference type="SUPFAM" id="SSF52113">
    <property type="entry name" value="BRCT domain"/>
    <property type="match status" value="1"/>
</dbReference>
<feature type="compositionally biased region" description="Polar residues" evidence="10">
    <location>
        <begin position="486"/>
        <end position="495"/>
    </location>
</feature>
<accession>A0AA35QS44</accession>
<evidence type="ECO:0000256" key="8">
    <source>
        <dbReference type="ARBA" id="ARBA00048336"/>
    </source>
</evidence>
<dbReference type="Proteomes" id="UP001174909">
    <property type="component" value="Unassembled WGS sequence"/>
</dbReference>
<feature type="compositionally biased region" description="Polar residues" evidence="10">
    <location>
        <begin position="457"/>
        <end position="472"/>
    </location>
</feature>
<feature type="compositionally biased region" description="Basic and acidic residues" evidence="10">
    <location>
        <begin position="334"/>
        <end position="345"/>
    </location>
</feature>
<dbReference type="InterPro" id="IPR004274">
    <property type="entry name" value="FCP1_dom"/>
</dbReference>
<dbReference type="GO" id="GO:0008420">
    <property type="term" value="F:RNA polymerase II CTD heptapeptide repeat phosphatase activity"/>
    <property type="evidence" value="ECO:0007669"/>
    <property type="project" value="UniProtKB-UniRule"/>
</dbReference>
<feature type="compositionally biased region" description="Low complexity" evidence="10">
    <location>
        <begin position="437"/>
        <end position="456"/>
    </location>
</feature>
<dbReference type="SUPFAM" id="SSF56784">
    <property type="entry name" value="HAD-like"/>
    <property type="match status" value="1"/>
</dbReference>
<feature type="compositionally biased region" description="Low complexity" evidence="10">
    <location>
        <begin position="745"/>
        <end position="755"/>
    </location>
</feature>
<evidence type="ECO:0000256" key="3">
    <source>
        <dbReference type="ARBA" id="ARBA00022801"/>
    </source>
</evidence>
<dbReference type="NCBIfam" id="TIGR02250">
    <property type="entry name" value="FCP1_euk"/>
    <property type="match status" value="1"/>
</dbReference>
<comment type="catalytic activity">
    <reaction evidence="7 9">
        <text>O-phospho-L-seryl-[protein] + H2O = L-seryl-[protein] + phosphate</text>
        <dbReference type="Rhea" id="RHEA:20629"/>
        <dbReference type="Rhea" id="RHEA-COMP:9863"/>
        <dbReference type="Rhea" id="RHEA-COMP:11604"/>
        <dbReference type="ChEBI" id="CHEBI:15377"/>
        <dbReference type="ChEBI" id="CHEBI:29999"/>
        <dbReference type="ChEBI" id="CHEBI:43474"/>
        <dbReference type="ChEBI" id="CHEBI:83421"/>
        <dbReference type="EC" id="3.1.3.16"/>
    </reaction>
</comment>
<feature type="domain" description="FCP1 homology" evidence="12">
    <location>
        <begin position="92"/>
        <end position="256"/>
    </location>
</feature>
<dbReference type="SMART" id="SM00292">
    <property type="entry name" value="BRCT"/>
    <property type="match status" value="1"/>
</dbReference>
<feature type="compositionally biased region" description="Basic and acidic residues" evidence="10">
    <location>
        <begin position="496"/>
        <end position="529"/>
    </location>
</feature>
<evidence type="ECO:0000313" key="13">
    <source>
        <dbReference type="EMBL" id="CAI7989844.1"/>
    </source>
</evidence>
<feature type="compositionally biased region" description="Low complexity" evidence="10">
    <location>
        <begin position="868"/>
        <end position="878"/>
    </location>
</feature>
<dbReference type="Gene3D" id="3.40.50.10190">
    <property type="entry name" value="BRCT domain"/>
    <property type="match status" value="1"/>
</dbReference>
<evidence type="ECO:0000256" key="2">
    <source>
        <dbReference type="ARBA" id="ARBA00013081"/>
    </source>
</evidence>
<evidence type="ECO:0000256" key="6">
    <source>
        <dbReference type="ARBA" id="ARBA00040602"/>
    </source>
</evidence>
<evidence type="ECO:0000256" key="10">
    <source>
        <dbReference type="SAM" id="MobiDB-lite"/>
    </source>
</evidence>
<sequence>MLATRTHTHTHTPCRPLRRVMVKVEKKCQHDIVVFDMCADCGLNLRNKPMSVGGSSSLPVAASIMAIHDNAGIKISQQEAEVLAHKDKLRLLKTQKLTLVVDLDQTLIHTSTDPHIEPGLPDVYGFRLGGQPIVYHCRLRPHVREFLERVSKLYELHVFTMATKDYAAAVIDILDPERHLFCDRIITRDEFFDPRSKALRFKSVFPCGDSMVAIIDDREDVWGRCPNLVHVKPYVFFSGTSDINAPPPLVPTSSPPSSLPATPTTPRPFFVGAGREGGVVPQDQPRPFKMRHIARRPQPPSNLAAHGITADRNGGTTLKLRHINKETTIPTKKSQKEEPSGDFKLRNSVSVSPGASVSGERGGGRDPEKCRLENESDGVGGAAGLNNNGNNNNGEEGVESGGESGGSGDEEGGGEVGAGSEGVENGGGGRERERESSSSSGSSSESEDSSSSGSSSAMEDSQPTQESTSRPTQEGDVAPDSREETLSTPLTGSTGDDTKESQIKETETQSTCKQRDSTPSEGRDKKQTVKKIEDSDCFLLYLADVLERLHSTFYSQFTEMLGDRDLAAMTEDIPTPDLKKIIPEMRQSLLRGAKILFTGVIPTNIPPQRSPIWNTARAFGAVVHEKLVPGLESTRPRAAMRATTHVIAGKSGTAKLKEARRVAGVKLVNPRWLWSCAEQWKWLDERLFHVETAEDGGGGGGKKEPLRERNEGEKEMKVSAKTELAVKKTPSNSQAVLLEGTIEASSSGTTRTASSSRRDSRISVSDEELERMEAEVDAEMMASSSSSSEGEDGGMGSAMERSFEEVPDSQEQSMAEGVAGEGTGQSEGRKRKRVEVEDSSCSNSPHSNSEPHVNSGSSSEDDDDSEDALAALLAGDST</sequence>
<dbReference type="EC" id="3.1.3.16" evidence="2 9"/>
<protein>
    <recommendedName>
        <fullName evidence="6 9">RNA polymerase II subunit A C-terminal domain phosphatase</fullName>
        <ecNumber evidence="2 9">3.1.3.16</ecNumber>
    </recommendedName>
</protein>
<evidence type="ECO:0000256" key="9">
    <source>
        <dbReference type="RuleBase" id="RU366066"/>
    </source>
</evidence>
<comment type="catalytic activity">
    <reaction evidence="8 9">
        <text>O-phospho-L-threonyl-[protein] + H2O = L-threonyl-[protein] + phosphate</text>
        <dbReference type="Rhea" id="RHEA:47004"/>
        <dbReference type="Rhea" id="RHEA-COMP:11060"/>
        <dbReference type="Rhea" id="RHEA-COMP:11605"/>
        <dbReference type="ChEBI" id="CHEBI:15377"/>
        <dbReference type="ChEBI" id="CHEBI:30013"/>
        <dbReference type="ChEBI" id="CHEBI:43474"/>
        <dbReference type="ChEBI" id="CHEBI:61977"/>
        <dbReference type="EC" id="3.1.3.16"/>
    </reaction>
</comment>
<feature type="compositionally biased region" description="Low complexity" evidence="10">
    <location>
        <begin position="779"/>
        <end position="788"/>
    </location>
</feature>
<feature type="compositionally biased region" description="Acidic residues" evidence="10">
    <location>
        <begin position="765"/>
        <end position="778"/>
    </location>
</feature>
<comment type="subcellular location">
    <subcellularLocation>
        <location evidence="1 9">Nucleus</location>
    </subcellularLocation>
</comment>
<feature type="domain" description="BRCT" evidence="11">
    <location>
        <begin position="585"/>
        <end position="690"/>
    </location>
</feature>
<dbReference type="InterPro" id="IPR011947">
    <property type="entry name" value="FCP1_euk"/>
</dbReference>
<dbReference type="InterPro" id="IPR001357">
    <property type="entry name" value="BRCT_dom"/>
</dbReference>
<dbReference type="CDD" id="cd17729">
    <property type="entry name" value="BRCT_CTDP1"/>
    <property type="match status" value="1"/>
</dbReference>
<dbReference type="Gene3D" id="3.40.50.1000">
    <property type="entry name" value="HAD superfamily/HAD-like"/>
    <property type="match status" value="1"/>
</dbReference>
<dbReference type="GO" id="GO:0005634">
    <property type="term" value="C:nucleus"/>
    <property type="evidence" value="ECO:0007669"/>
    <property type="project" value="UniProtKB-SubCell"/>
</dbReference>
<feature type="compositionally biased region" description="Low complexity" evidence="10">
    <location>
        <begin position="384"/>
        <end position="395"/>
    </location>
</feature>
<feature type="compositionally biased region" description="Basic and acidic residues" evidence="10">
    <location>
        <begin position="362"/>
        <end position="374"/>
    </location>
</feature>
<feature type="compositionally biased region" description="Low complexity" evidence="10">
    <location>
        <begin position="839"/>
        <end position="858"/>
    </location>
</feature>
<dbReference type="PANTHER" id="PTHR23081">
    <property type="entry name" value="RNA POLYMERASE II CTD PHOSPHATASE"/>
    <property type="match status" value="1"/>
</dbReference>
<dbReference type="PROSITE" id="PS50172">
    <property type="entry name" value="BRCT"/>
    <property type="match status" value="1"/>
</dbReference>
<evidence type="ECO:0000259" key="11">
    <source>
        <dbReference type="PROSITE" id="PS50172"/>
    </source>
</evidence>
<feature type="region of interest" description="Disordered" evidence="10">
    <location>
        <begin position="692"/>
        <end position="878"/>
    </location>
</feature>
<comment type="caution">
    <text evidence="13">The sequence shown here is derived from an EMBL/GenBank/DDBJ whole genome shotgun (WGS) entry which is preliminary data.</text>
</comment>
<evidence type="ECO:0000256" key="5">
    <source>
        <dbReference type="ARBA" id="ARBA00023242"/>
    </source>
</evidence>
<name>A0AA35QS44_GEOBA</name>
<proteinExistence type="predicted"/>
<gene>
    <name evidence="13" type="ORF">GBAR_LOCUS351</name>
</gene>
<reference evidence="13" key="1">
    <citation type="submission" date="2023-03" db="EMBL/GenBank/DDBJ databases">
        <authorList>
            <person name="Steffen K."/>
            <person name="Cardenas P."/>
        </authorList>
    </citation>
    <scope>NUCLEOTIDE SEQUENCE</scope>
</reference>
<dbReference type="AlphaFoldDB" id="A0AA35QS44"/>
<keyword evidence="14" id="KW-1185">Reference proteome</keyword>
<evidence type="ECO:0000256" key="1">
    <source>
        <dbReference type="ARBA" id="ARBA00004123"/>
    </source>
</evidence>